<sequence length="63" mass="6778">MGIRLPPVLIRKRAGVKASNAAFADDSSVAATLACRYDATASLSKISAQAVCVTTRDCRWMKY</sequence>
<name>A0A5U0GP54_SALER</name>
<reference evidence="1" key="1">
    <citation type="submission" date="2018-07" db="EMBL/GenBank/DDBJ databases">
        <authorList>
            <consortium name="PulseNet: The National Subtyping Network for Foodborne Disease Surveillance"/>
            <person name="Tarr C.L."/>
            <person name="Trees E."/>
            <person name="Katz L.S."/>
            <person name="Carleton-Romer H.A."/>
            <person name="Stroika S."/>
            <person name="Kucerova Z."/>
            <person name="Roache K.F."/>
            <person name="Sabol A.L."/>
            <person name="Besser J."/>
            <person name="Gerner-Smidt P."/>
        </authorList>
    </citation>
    <scope>NUCLEOTIDE SEQUENCE</scope>
    <source>
        <strain evidence="1">PNUSAS009982</strain>
    </source>
</reference>
<gene>
    <name evidence="1" type="ORF">B6B45_07660</name>
</gene>
<protein>
    <submittedName>
        <fullName evidence="1">Uncharacterized protein</fullName>
    </submittedName>
</protein>
<dbReference type="AlphaFoldDB" id="A0A5U0GP54"/>
<comment type="caution">
    <text evidence="1">The sequence shown here is derived from an EMBL/GenBank/DDBJ whole genome shotgun (WGS) entry which is preliminary data.</text>
</comment>
<evidence type="ECO:0000313" key="1">
    <source>
        <dbReference type="EMBL" id="EBO3612605.1"/>
    </source>
</evidence>
<dbReference type="EMBL" id="AAGIGR010000005">
    <property type="protein sequence ID" value="EBO3612605.1"/>
    <property type="molecule type" value="Genomic_DNA"/>
</dbReference>
<proteinExistence type="predicted"/>
<accession>A0A5U0GP54</accession>
<organism evidence="1">
    <name type="scientific">Salmonella enterica</name>
    <name type="common">Salmonella choleraesuis</name>
    <dbReference type="NCBI Taxonomy" id="28901"/>
    <lineage>
        <taxon>Bacteria</taxon>
        <taxon>Pseudomonadati</taxon>
        <taxon>Pseudomonadota</taxon>
        <taxon>Gammaproteobacteria</taxon>
        <taxon>Enterobacterales</taxon>
        <taxon>Enterobacteriaceae</taxon>
        <taxon>Salmonella</taxon>
    </lineage>
</organism>